<evidence type="ECO:0000256" key="11">
    <source>
        <dbReference type="ARBA" id="ARBA00048304"/>
    </source>
</evidence>
<sequence>MTWNFHEYYTNNENGLMGKLVLSANEKKQLINLRQVIRWRTKEVFEEAKNIASSISTLENIEHRLINTKLIYLSKVERNQIAKLIYDMDEDARQEFLDLTPRFWTQGSFQYDTLNRPFHPGQEMDIDDGTYMPMPIFEAEPKIGHSLLLLLVDSSLKSLVAEYDGWIYEAKQTCGRIKIPSNKTHIDVPMYAIPKDQFLQKQTAMAKCRARVGSESIFESYAMDSDDTSYEVDTKHVNLALRDGSKKWLNSDPKIVEDWFNDSCIRIGQHLREVCRFMKAWRDAQWEVGGPSSISLMAATVNVMDRVSHDSKNMGETMKIVAEHLPEEFKNGIESPDSTDEKPLFPPFNEHGSREKDIMEKLNKLHNILLEAEVAESKQNALSKINKAFGQRVSDHNIIISEAAAPVFRETASTASAASKISSTMVSG</sequence>
<gene>
    <name evidence="15" type="ORF">IYQ_15248</name>
</gene>
<keyword evidence="16" id="KW-1185">Reference proteome</keyword>
<feature type="domain" description="Cyclic GMP-AMP synthase C-terminal" evidence="14">
    <location>
        <begin position="268"/>
        <end position="401"/>
    </location>
</feature>
<dbReference type="EMBL" id="AGVO01000055">
    <property type="protein sequence ID" value="EHI51708.1"/>
    <property type="molecule type" value="Genomic_DNA"/>
</dbReference>
<dbReference type="InterPro" id="IPR047805">
    <property type="entry name" value="GAMP_synthase"/>
</dbReference>
<comment type="catalytic activity">
    <reaction evidence="11">
        <text>GTP + ATP = 3',3'-cGAMP + 2 diphosphate</text>
        <dbReference type="Rhea" id="RHEA:35647"/>
        <dbReference type="ChEBI" id="CHEBI:30616"/>
        <dbReference type="ChEBI" id="CHEBI:33019"/>
        <dbReference type="ChEBI" id="CHEBI:37565"/>
        <dbReference type="ChEBI" id="CHEBI:71501"/>
    </reaction>
    <physiologicalReaction direction="left-to-right" evidence="11">
        <dbReference type="Rhea" id="RHEA:35648"/>
    </physiologicalReaction>
</comment>
<evidence type="ECO:0000256" key="10">
    <source>
        <dbReference type="ARBA" id="ARBA00044145"/>
    </source>
</evidence>
<keyword evidence="7" id="KW-0546">Nucleotide metabolism</keyword>
<dbReference type="Pfam" id="PF21713">
    <property type="entry name" value="DncV_C"/>
    <property type="match status" value="1"/>
</dbReference>
<dbReference type="RefSeq" id="WP_005317382.1">
    <property type="nucleotide sequence ID" value="NZ_AGVO01000055.1"/>
</dbReference>
<accession>A0ABN0DXN4</accession>
<dbReference type="InterPro" id="IPR048445">
    <property type="entry name" value="DncV-like_NTFase"/>
</dbReference>
<organism evidence="15 16">
    <name type="scientific">Aeromonas salmonicida subsp. salmonicida 01-B526</name>
    <dbReference type="NCBI Taxonomy" id="1076135"/>
    <lineage>
        <taxon>Bacteria</taxon>
        <taxon>Pseudomonadati</taxon>
        <taxon>Pseudomonadota</taxon>
        <taxon>Gammaproteobacteria</taxon>
        <taxon>Aeromonadales</taxon>
        <taxon>Aeromonadaceae</taxon>
        <taxon>Aeromonas</taxon>
    </lineage>
</organism>
<evidence type="ECO:0000259" key="13">
    <source>
        <dbReference type="Pfam" id="PF21654"/>
    </source>
</evidence>
<dbReference type="InterPro" id="IPR048446">
    <property type="entry name" value="DncV_C"/>
</dbReference>
<evidence type="ECO:0000256" key="4">
    <source>
        <dbReference type="ARBA" id="ARBA00022741"/>
    </source>
</evidence>
<evidence type="ECO:0000256" key="7">
    <source>
        <dbReference type="ARBA" id="ARBA00023080"/>
    </source>
</evidence>
<keyword evidence="5" id="KW-0067">ATP-binding</keyword>
<keyword evidence="8" id="KW-0051">Antiviral defense</keyword>
<comment type="caution">
    <text evidence="15">The sequence shown here is derived from an EMBL/GenBank/DDBJ whole genome shotgun (WGS) entry which is preliminary data.</text>
</comment>
<evidence type="ECO:0000256" key="5">
    <source>
        <dbReference type="ARBA" id="ARBA00022840"/>
    </source>
</evidence>
<dbReference type="Proteomes" id="UP000006428">
    <property type="component" value="Unassembled WGS sequence"/>
</dbReference>
<keyword evidence="1" id="KW-0808">Transferase</keyword>
<evidence type="ECO:0000256" key="9">
    <source>
        <dbReference type="ARBA" id="ARBA00023134"/>
    </source>
</evidence>
<keyword evidence="2" id="KW-0548">Nucleotidyltransferase</keyword>
<reference evidence="15 16" key="1">
    <citation type="journal article" date="2012" name="Front. Microbiol.">
        <title>Draft Genome Sequence of the Virulent Strain 01-B526 of the Fish Pathogen Aeromonas salmonicida.</title>
        <authorList>
            <person name="Charette S.J."/>
            <person name="Brochu F."/>
            <person name="Boyle B."/>
            <person name="Filion G."/>
            <person name="Tanaka K.H."/>
            <person name="Derome N."/>
        </authorList>
    </citation>
    <scope>NUCLEOTIDE SEQUENCE [LARGE SCALE GENOMIC DNA]</scope>
    <source>
        <strain evidence="15 16">01-B526</strain>
    </source>
</reference>
<proteinExistence type="predicted"/>
<dbReference type="Pfam" id="PF21654">
    <property type="entry name" value="DncV-like_NTFase"/>
    <property type="match status" value="1"/>
</dbReference>
<keyword evidence="3" id="KW-0479">Metal-binding</keyword>
<evidence type="ECO:0000256" key="2">
    <source>
        <dbReference type="ARBA" id="ARBA00022695"/>
    </source>
</evidence>
<protein>
    <recommendedName>
        <fullName evidence="10">Cyclic GMP-AMP synthase</fullName>
    </recommendedName>
</protein>
<evidence type="ECO:0000256" key="12">
    <source>
        <dbReference type="SAM" id="MobiDB-lite"/>
    </source>
</evidence>
<evidence type="ECO:0000256" key="8">
    <source>
        <dbReference type="ARBA" id="ARBA00023118"/>
    </source>
</evidence>
<feature type="domain" description="Cyclic GMP-AMP synthase DncV-like nucleotidyltransferase" evidence="13">
    <location>
        <begin position="101"/>
        <end position="191"/>
    </location>
</feature>
<name>A0ABN0DXN4_AERSS</name>
<evidence type="ECO:0000256" key="3">
    <source>
        <dbReference type="ARBA" id="ARBA00022723"/>
    </source>
</evidence>
<feature type="region of interest" description="Disordered" evidence="12">
    <location>
        <begin position="333"/>
        <end position="352"/>
    </location>
</feature>
<evidence type="ECO:0000313" key="15">
    <source>
        <dbReference type="EMBL" id="EHI51708.1"/>
    </source>
</evidence>
<evidence type="ECO:0000256" key="6">
    <source>
        <dbReference type="ARBA" id="ARBA00022842"/>
    </source>
</evidence>
<dbReference type="NCBIfam" id="NF041078">
    <property type="entry name" value="cGAS"/>
    <property type="match status" value="1"/>
</dbReference>
<keyword evidence="4" id="KW-0547">Nucleotide-binding</keyword>
<keyword evidence="9" id="KW-0342">GTP-binding</keyword>
<keyword evidence="6" id="KW-0460">Magnesium</keyword>
<evidence type="ECO:0000259" key="14">
    <source>
        <dbReference type="Pfam" id="PF21713"/>
    </source>
</evidence>
<evidence type="ECO:0000256" key="1">
    <source>
        <dbReference type="ARBA" id="ARBA00022679"/>
    </source>
</evidence>
<evidence type="ECO:0000313" key="16">
    <source>
        <dbReference type="Proteomes" id="UP000006428"/>
    </source>
</evidence>